<keyword evidence="2" id="KW-0812">Transmembrane</keyword>
<dbReference type="EMBL" id="ML178816">
    <property type="protein sequence ID" value="TFL05926.1"/>
    <property type="molecule type" value="Genomic_DNA"/>
</dbReference>
<evidence type="ECO:0000256" key="1">
    <source>
        <dbReference type="SAM" id="MobiDB-lite"/>
    </source>
</evidence>
<evidence type="ECO:0000313" key="3">
    <source>
        <dbReference type="EMBL" id="TFL05926.1"/>
    </source>
</evidence>
<organism evidence="3 4">
    <name type="scientific">Pterulicium gracile</name>
    <dbReference type="NCBI Taxonomy" id="1884261"/>
    <lineage>
        <taxon>Eukaryota</taxon>
        <taxon>Fungi</taxon>
        <taxon>Dikarya</taxon>
        <taxon>Basidiomycota</taxon>
        <taxon>Agaricomycotina</taxon>
        <taxon>Agaricomycetes</taxon>
        <taxon>Agaricomycetidae</taxon>
        <taxon>Agaricales</taxon>
        <taxon>Pleurotineae</taxon>
        <taxon>Pterulaceae</taxon>
        <taxon>Pterulicium</taxon>
    </lineage>
</organism>
<keyword evidence="4" id="KW-1185">Reference proteome</keyword>
<dbReference type="PANTHER" id="PTHR37852:SF1">
    <property type="entry name" value="HIG1 DOMAIN-CONTAINING PROTEIN"/>
    <property type="match status" value="1"/>
</dbReference>
<gene>
    <name evidence="3" type="ORF">BDV98DRAFT_241135</name>
</gene>
<dbReference type="Proteomes" id="UP000305067">
    <property type="component" value="Unassembled WGS sequence"/>
</dbReference>
<name>A0A5C3QVA5_9AGAR</name>
<evidence type="ECO:0000313" key="4">
    <source>
        <dbReference type="Proteomes" id="UP000305067"/>
    </source>
</evidence>
<feature type="region of interest" description="Disordered" evidence="1">
    <location>
        <begin position="1"/>
        <end position="27"/>
    </location>
</feature>
<keyword evidence="2" id="KW-0472">Membrane</keyword>
<feature type="transmembrane region" description="Helical" evidence="2">
    <location>
        <begin position="133"/>
        <end position="156"/>
    </location>
</feature>
<dbReference type="OrthoDB" id="5584028at2759"/>
<dbReference type="AlphaFoldDB" id="A0A5C3QVA5"/>
<sequence length="195" mass="21181">MMSSSDSHHDHRQQHQEPPLHPEDAPPAKTLNDAIKFYLPPRMLYVPGVAITVGIALGLTRGGRKAAMQFLAENAHKAPKTVKGWYEYNRTKNYRVMLGGLKGAGREGLRLGSVAVGWVTLEELLKNKPFPMVGAGVGTCAIFATLCSFLSVISFLCTLCTVCECDLRLKMKLCFRPPSAPYCGTGSASRRVTGG</sequence>
<feature type="compositionally biased region" description="Basic and acidic residues" evidence="1">
    <location>
        <begin position="1"/>
        <end position="26"/>
    </location>
</feature>
<dbReference type="PANTHER" id="PTHR37852">
    <property type="entry name" value="YALI0B21208P"/>
    <property type="match status" value="1"/>
</dbReference>
<accession>A0A5C3QVA5</accession>
<reference evidence="3 4" key="1">
    <citation type="journal article" date="2019" name="Nat. Ecol. Evol.">
        <title>Megaphylogeny resolves global patterns of mushroom evolution.</title>
        <authorList>
            <person name="Varga T."/>
            <person name="Krizsan K."/>
            <person name="Foldi C."/>
            <person name="Dima B."/>
            <person name="Sanchez-Garcia M."/>
            <person name="Sanchez-Ramirez S."/>
            <person name="Szollosi G.J."/>
            <person name="Szarkandi J.G."/>
            <person name="Papp V."/>
            <person name="Albert L."/>
            <person name="Andreopoulos W."/>
            <person name="Angelini C."/>
            <person name="Antonin V."/>
            <person name="Barry K.W."/>
            <person name="Bougher N.L."/>
            <person name="Buchanan P."/>
            <person name="Buyck B."/>
            <person name="Bense V."/>
            <person name="Catcheside P."/>
            <person name="Chovatia M."/>
            <person name="Cooper J."/>
            <person name="Damon W."/>
            <person name="Desjardin D."/>
            <person name="Finy P."/>
            <person name="Geml J."/>
            <person name="Haridas S."/>
            <person name="Hughes K."/>
            <person name="Justo A."/>
            <person name="Karasinski D."/>
            <person name="Kautmanova I."/>
            <person name="Kiss B."/>
            <person name="Kocsube S."/>
            <person name="Kotiranta H."/>
            <person name="LaButti K.M."/>
            <person name="Lechner B.E."/>
            <person name="Liimatainen K."/>
            <person name="Lipzen A."/>
            <person name="Lukacs Z."/>
            <person name="Mihaltcheva S."/>
            <person name="Morgado L.N."/>
            <person name="Niskanen T."/>
            <person name="Noordeloos M.E."/>
            <person name="Ohm R.A."/>
            <person name="Ortiz-Santana B."/>
            <person name="Ovrebo C."/>
            <person name="Racz N."/>
            <person name="Riley R."/>
            <person name="Savchenko A."/>
            <person name="Shiryaev A."/>
            <person name="Soop K."/>
            <person name="Spirin V."/>
            <person name="Szebenyi C."/>
            <person name="Tomsovsky M."/>
            <person name="Tulloss R.E."/>
            <person name="Uehling J."/>
            <person name="Grigoriev I.V."/>
            <person name="Vagvolgyi C."/>
            <person name="Papp T."/>
            <person name="Martin F.M."/>
            <person name="Miettinen O."/>
            <person name="Hibbett D.S."/>
            <person name="Nagy L.G."/>
        </authorList>
    </citation>
    <scope>NUCLEOTIDE SEQUENCE [LARGE SCALE GENOMIC DNA]</scope>
    <source>
        <strain evidence="3 4">CBS 309.79</strain>
    </source>
</reference>
<dbReference type="STRING" id="1884261.A0A5C3QVA5"/>
<keyword evidence="2" id="KW-1133">Transmembrane helix</keyword>
<proteinExistence type="predicted"/>
<evidence type="ECO:0000256" key="2">
    <source>
        <dbReference type="SAM" id="Phobius"/>
    </source>
</evidence>
<protein>
    <submittedName>
        <fullName evidence="3">Uncharacterized protein</fullName>
    </submittedName>
</protein>
<feature type="transmembrane region" description="Helical" evidence="2">
    <location>
        <begin position="43"/>
        <end position="60"/>
    </location>
</feature>